<organism evidence="1 2">
    <name type="scientific">Rhizobium mesosinicum</name>
    <dbReference type="NCBI Taxonomy" id="335017"/>
    <lineage>
        <taxon>Bacteria</taxon>
        <taxon>Pseudomonadati</taxon>
        <taxon>Pseudomonadota</taxon>
        <taxon>Alphaproteobacteria</taxon>
        <taxon>Hyphomicrobiales</taxon>
        <taxon>Rhizobiaceae</taxon>
        <taxon>Rhizobium/Agrobacterium group</taxon>
        <taxon>Rhizobium</taxon>
    </lineage>
</organism>
<evidence type="ECO:0000313" key="1">
    <source>
        <dbReference type="EMBL" id="MBW9054880.1"/>
    </source>
</evidence>
<dbReference type="RefSeq" id="WP_220336226.1">
    <property type="nucleotide sequence ID" value="NZ_JAEUAK010000008.1"/>
</dbReference>
<sequence>MSPLAAEIAITPARPGHIREIAARMRHADREEVFAASGRSPLSALSFSHRHSSLAWTALFNGRPEVMWGVGDINILTGIGAPWLLGTDAVEENFRAFLRISRDWPAQLLGRYRLLRNVVDARNTVSLRWLEWLGFRLFEPVEINGHPFRLFEMGEIYV</sequence>
<name>A0ABS7GZT9_9HYPH</name>
<evidence type="ECO:0000313" key="2">
    <source>
        <dbReference type="Proteomes" id="UP000717752"/>
    </source>
</evidence>
<keyword evidence="2" id="KW-1185">Reference proteome</keyword>
<comment type="caution">
    <text evidence="1">The sequence shown here is derived from an EMBL/GenBank/DDBJ whole genome shotgun (WGS) entry which is preliminary data.</text>
</comment>
<gene>
    <name evidence="1" type="ORF">JNB85_20980</name>
</gene>
<evidence type="ECO:0008006" key="3">
    <source>
        <dbReference type="Google" id="ProtNLM"/>
    </source>
</evidence>
<reference evidence="1 2" key="1">
    <citation type="journal article" date="2021" name="MBio">
        <title>Poor Competitiveness of Bradyrhizobium in Pigeon Pea Root Colonization in Indian Soils.</title>
        <authorList>
            <person name="Chalasani D."/>
            <person name="Basu A."/>
            <person name="Pullabhotla S.V.S.R.N."/>
            <person name="Jorrin B."/>
            <person name="Neal A.L."/>
            <person name="Poole P.S."/>
            <person name="Podile A.R."/>
            <person name="Tkacz A."/>
        </authorList>
    </citation>
    <scope>NUCLEOTIDE SEQUENCE [LARGE SCALE GENOMIC DNA]</scope>
    <source>
        <strain evidence="1 2">HU56</strain>
    </source>
</reference>
<proteinExistence type="predicted"/>
<dbReference type="EMBL" id="JAEUAK010000008">
    <property type="protein sequence ID" value="MBW9054880.1"/>
    <property type="molecule type" value="Genomic_DNA"/>
</dbReference>
<dbReference type="Proteomes" id="UP000717752">
    <property type="component" value="Unassembled WGS sequence"/>
</dbReference>
<accession>A0ABS7GZT9</accession>
<protein>
    <recommendedName>
        <fullName evidence="3">DUF2833 domain-containing protein</fullName>
    </recommendedName>
</protein>